<evidence type="ECO:0000313" key="3">
    <source>
        <dbReference type="EMBL" id="GIG16767.1"/>
    </source>
</evidence>
<dbReference type="EMBL" id="BONJ01000028">
    <property type="protein sequence ID" value="GIG16767.1"/>
    <property type="molecule type" value="Genomic_DNA"/>
</dbReference>
<evidence type="ECO:0008006" key="5">
    <source>
        <dbReference type="Google" id="ProtNLM"/>
    </source>
</evidence>
<name>A0A8J3L9C3_9ACTN</name>
<keyword evidence="1" id="KW-0175">Coiled coil</keyword>
<protein>
    <recommendedName>
        <fullName evidence="5">Transposase</fullName>
    </recommendedName>
</protein>
<evidence type="ECO:0000313" key="4">
    <source>
        <dbReference type="Proteomes" id="UP000660339"/>
    </source>
</evidence>
<sequence length="136" mass="14638">MTLFKWMPAADVDAGTEPGVTGTVSAELREARKRLKLLAQENEVLRRAAASLSQAFHPARGVAPPLTAVGPPLGLLGHRLGLAREPTAVSAEPHWGFVPSLEQRLQRRERLGTPDRGRVQDPDRGAGDHEASPRAS</sequence>
<evidence type="ECO:0000256" key="2">
    <source>
        <dbReference type="SAM" id="MobiDB-lite"/>
    </source>
</evidence>
<reference evidence="3" key="1">
    <citation type="submission" date="2021-01" db="EMBL/GenBank/DDBJ databases">
        <title>Whole genome shotgun sequence of Catellatospora methionotrophica NBRC 14553.</title>
        <authorList>
            <person name="Komaki H."/>
            <person name="Tamura T."/>
        </authorList>
    </citation>
    <scope>NUCLEOTIDE SEQUENCE</scope>
    <source>
        <strain evidence="3">NBRC 14553</strain>
    </source>
</reference>
<gene>
    <name evidence="3" type="ORF">Cme02nite_50990</name>
</gene>
<organism evidence="3 4">
    <name type="scientific">Catellatospora methionotrophica</name>
    <dbReference type="NCBI Taxonomy" id="121620"/>
    <lineage>
        <taxon>Bacteria</taxon>
        <taxon>Bacillati</taxon>
        <taxon>Actinomycetota</taxon>
        <taxon>Actinomycetes</taxon>
        <taxon>Micromonosporales</taxon>
        <taxon>Micromonosporaceae</taxon>
        <taxon>Catellatospora</taxon>
    </lineage>
</organism>
<proteinExistence type="predicted"/>
<dbReference type="Proteomes" id="UP000660339">
    <property type="component" value="Unassembled WGS sequence"/>
</dbReference>
<keyword evidence="4" id="KW-1185">Reference proteome</keyword>
<accession>A0A8J3L9C3</accession>
<dbReference type="RefSeq" id="WP_166379158.1">
    <property type="nucleotide sequence ID" value="NZ_BONJ01000028.1"/>
</dbReference>
<evidence type="ECO:0000256" key="1">
    <source>
        <dbReference type="SAM" id="Coils"/>
    </source>
</evidence>
<comment type="caution">
    <text evidence="3">The sequence shown here is derived from an EMBL/GenBank/DDBJ whole genome shotgun (WGS) entry which is preliminary data.</text>
</comment>
<feature type="coiled-coil region" evidence="1">
    <location>
        <begin position="28"/>
        <end position="55"/>
    </location>
</feature>
<dbReference type="AlphaFoldDB" id="A0A8J3L9C3"/>
<feature type="region of interest" description="Disordered" evidence="2">
    <location>
        <begin position="106"/>
        <end position="136"/>
    </location>
</feature>